<dbReference type="EMBL" id="CP036279">
    <property type="protein sequence ID" value="QDU60495.1"/>
    <property type="molecule type" value="Genomic_DNA"/>
</dbReference>
<protein>
    <recommendedName>
        <fullName evidence="3">DUF3352 domain-containing protein</fullName>
    </recommendedName>
</protein>
<organism evidence="1 2">
    <name type="scientific">Kolteria novifilia</name>
    <dbReference type="NCBI Taxonomy" id="2527975"/>
    <lineage>
        <taxon>Bacteria</taxon>
        <taxon>Pseudomonadati</taxon>
        <taxon>Planctomycetota</taxon>
        <taxon>Planctomycetia</taxon>
        <taxon>Kolteriales</taxon>
        <taxon>Kolteriaceae</taxon>
        <taxon>Kolteria</taxon>
    </lineage>
</organism>
<proteinExistence type="predicted"/>
<dbReference type="Proteomes" id="UP000317093">
    <property type="component" value="Chromosome"/>
</dbReference>
<dbReference type="AlphaFoldDB" id="A0A518B0K6"/>
<keyword evidence="2" id="KW-1185">Reference proteome</keyword>
<evidence type="ECO:0000313" key="1">
    <source>
        <dbReference type="EMBL" id="QDU60495.1"/>
    </source>
</evidence>
<sequence>MNQVYGRWLAVPFVFSLLLARPLLAPALAEQSSLDKVLALVPSDVDALLIADGIADEYADLRQSAWWKNAEKLPIVQQALQSKPARNVRWMTAMMPAFLGVTLEQLRDDVLGEAAVLALWKRDQKDPIGALIARASDAELLAKLIDTLSAERPGREVDQRAFRGQDYVETREANGKKAYLFQRDDIGVIAGDEEAVRKIIDTMLDGHGFGTSSIRARLRRALPEQAFLRLYVNPRSLDHALDEAPPSNDPFERFLLQRREAWDRVEWLAATISSSPRYELGLHFAIRSMKPPVPTSASLAAFWDRVDDSTLMAVHMMLPIKSVVGIVGEVQSERESREVREAIRVISQFLAGYSVPDVLDHVGPSVGGMIAPGQPGQPPRVMGVVELRDEKPSTLGALPLSMALENSGVAVLVLIGVELSRKEKTPWRVELELSEGERIHYLRRQEAPGSWPQPALAVTSHQLLFGSSPKALAPWLGGEKESSDLPAWFAQHFPAGFRPILWVNASAVRTYLEREGDRLLVLITRDDPEHKERLAKRTGPILSVMGLLDRLVIGVNVTSEAYHLTMTLFPTPAES</sequence>
<evidence type="ECO:0008006" key="3">
    <source>
        <dbReference type="Google" id="ProtNLM"/>
    </source>
</evidence>
<dbReference type="OrthoDB" id="245331at2"/>
<reference evidence="1 2" key="1">
    <citation type="submission" date="2019-02" db="EMBL/GenBank/DDBJ databases">
        <title>Deep-cultivation of Planctomycetes and their phenomic and genomic characterization uncovers novel biology.</title>
        <authorList>
            <person name="Wiegand S."/>
            <person name="Jogler M."/>
            <person name="Boedeker C."/>
            <person name="Pinto D."/>
            <person name="Vollmers J."/>
            <person name="Rivas-Marin E."/>
            <person name="Kohn T."/>
            <person name="Peeters S.H."/>
            <person name="Heuer A."/>
            <person name="Rast P."/>
            <person name="Oberbeckmann S."/>
            <person name="Bunk B."/>
            <person name="Jeske O."/>
            <person name="Meyerdierks A."/>
            <person name="Storesund J.E."/>
            <person name="Kallscheuer N."/>
            <person name="Luecker S."/>
            <person name="Lage O.M."/>
            <person name="Pohl T."/>
            <person name="Merkel B.J."/>
            <person name="Hornburger P."/>
            <person name="Mueller R.-W."/>
            <person name="Bruemmer F."/>
            <person name="Labrenz M."/>
            <person name="Spormann A.M."/>
            <person name="Op den Camp H."/>
            <person name="Overmann J."/>
            <person name="Amann R."/>
            <person name="Jetten M.S.M."/>
            <person name="Mascher T."/>
            <person name="Medema M.H."/>
            <person name="Devos D.P."/>
            <person name="Kaster A.-K."/>
            <person name="Ovreas L."/>
            <person name="Rohde M."/>
            <person name="Galperin M.Y."/>
            <person name="Jogler C."/>
        </authorList>
    </citation>
    <scope>NUCLEOTIDE SEQUENCE [LARGE SCALE GENOMIC DNA]</scope>
    <source>
        <strain evidence="1 2">Pan216</strain>
    </source>
</reference>
<evidence type="ECO:0000313" key="2">
    <source>
        <dbReference type="Proteomes" id="UP000317093"/>
    </source>
</evidence>
<name>A0A518B0K6_9BACT</name>
<gene>
    <name evidence="1" type="ORF">Pan216_13360</name>
</gene>
<accession>A0A518B0K6</accession>
<dbReference type="RefSeq" id="WP_145256423.1">
    <property type="nucleotide sequence ID" value="NZ_CP036279.1"/>
</dbReference>
<dbReference type="KEGG" id="knv:Pan216_13360"/>